<dbReference type="RefSeq" id="WP_008734689.1">
    <property type="nucleotide sequence ID" value="NZ_CP004387.1"/>
</dbReference>
<dbReference type="HOGENOM" id="CLU_066015_1_0_6"/>
<name>A0A0B4XTH1_9GAMM</name>
<accession>A0A0B4XTH1</accession>
<sequence length="300" mass="33978">MRQWWFCGDLILAGLMLASLIGKPARAVEVIQYPAPVSERDSRDLYIIELLRLALDKTVDSHGPYRLEPASEALTQSRALAELSTGRELDVVWSMTSIEREQLARPIRIPLLKGLLGYRLLIIREEDIPWFAGVQNLDQLREVRAGQGHDWPDVDILNANGLSVVRASSYDSLFLMLDQGRFDYLPRGLTEAWAELDQRPEMAITVAPGLLLYYPTAAYFFVAPDNAPLAERLTQGLERAIADGSFDRLFFNHPQHKEALARTRASVRRVLTLDNPVLPAETPLDRPALWYRPDLLPREP</sequence>
<proteinExistence type="predicted"/>
<organism evidence="1 2">
    <name type="scientific">Isoalcanivorax pacificus W11-5</name>
    <dbReference type="NCBI Taxonomy" id="391936"/>
    <lineage>
        <taxon>Bacteria</taxon>
        <taxon>Pseudomonadati</taxon>
        <taxon>Pseudomonadota</taxon>
        <taxon>Gammaproteobacteria</taxon>
        <taxon>Oceanospirillales</taxon>
        <taxon>Alcanivoracaceae</taxon>
        <taxon>Isoalcanivorax</taxon>
    </lineage>
</organism>
<dbReference type="Proteomes" id="UP000006764">
    <property type="component" value="Chromosome"/>
</dbReference>
<evidence type="ECO:0008006" key="3">
    <source>
        <dbReference type="Google" id="ProtNLM"/>
    </source>
</evidence>
<evidence type="ECO:0000313" key="1">
    <source>
        <dbReference type="EMBL" id="AJD49975.1"/>
    </source>
</evidence>
<keyword evidence="2" id="KW-1185">Reference proteome</keyword>
<reference evidence="1 2" key="1">
    <citation type="journal article" date="2012" name="J. Bacteriol.">
        <title>Genome sequence of an alkane-degrading bacterium, Alcanivorax pacificus type strain W11-5, isolated from deep sea sediment.</title>
        <authorList>
            <person name="Lai Q."/>
            <person name="Shao Z."/>
        </authorList>
    </citation>
    <scope>NUCLEOTIDE SEQUENCE [LARGE SCALE GENOMIC DNA]</scope>
    <source>
        <strain evidence="1 2">W11-5</strain>
    </source>
</reference>
<dbReference type="EMBL" id="CP004387">
    <property type="protein sequence ID" value="AJD49975.1"/>
    <property type="molecule type" value="Genomic_DNA"/>
</dbReference>
<dbReference type="AlphaFoldDB" id="A0A0B4XTH1"/>
<dbReference type="KEGG" id="apac:S7S_17815"/>
<gene>
    <name evidence="1" type="ORF">S7S_17815</name>
</gene>
<dbReference type="STRING" id="391936.S7S_17815"/>
<protein>
    <recommendedName>
        <fullName evidence="3">Solute-binding protein family 3/N-terminal domain-containing protein</fullName>
    </recommendedName>
</protein>
<evidence type="ECO:0000313" key="2">
    <source>
        <dbReference type="Proteomes" id="UP000006764"/>
    </source>
</evidence>
<dbReference type="SUPFAM" id="SSF53850">
    <property type="entry name" value="Periplasmic binding protein-like II"/>
    <property type="match status" value="1"/>
</dbReference>
<dbReference type="Gene3D" id="3.40.190.10">
    <property type="entry name" value="Periplasmic binding protein-like II"/>
    <property type="match status" value="2"/>
</dbReference>